<reference evidence="1 2" key="1">
    <citation type="journal article" date="2015" name="Genome Biol.">
        <title>Comparative genomics of Steinernema reveals deeply conserved gene regulatory networks.</title>
        <authorList>
            <person name="Dillman A.R."/>
            <person name="Macchietto M."/>
            <person name="Porter C.F."/>
            <person name="Rogers A."/>
            <person name="Williams B."/>
            <person name="Antoshechkin I."/>
            <person name="Lee M.M."/>
            <person name="Goodwin Z."/>
            <person name="Lu X."/>
            <person name="Lewis E.E."/>
            <person name="Goodrich-Blair H."/>
            <person name="Stock S.P."/>
            <person name="Adams B.J."/>
            <person name="Sternberg P.W."/>
            <person name="Mortazavi A."/>
        </authorList>
    </citation>
    <scope>NUCLEOTIDE SEQUENCE [LARGE SCALE GENOMIC DNA]</scope>
    <source>
        <strain evidence="1 2">ALL</strain>
    </source>
</reference>
<name>A0A4U5MRY9_STECR</name>
<reference evidence="1 2" key="2">
    <citation type="journal article" date="2019" name="G3 (Bethesda)">
        <title>Hybrid Assembly of the Genome of the Entomopathogenic Nematode Steinernema carpocapsae Identifies the X-Chromosome.</title>
        <authorList>
            <person name="Serra L."/>
            <person name="Macchietto M."/>
            <person name="Macias-Munoz A."/>
            <person name="McGill C.J."/>
            <person name="Rodriguez I.M."/>
            <person name="Rodriguez B."/>
            <person name="Murad R."/>
            <person name="Mortazavi A."/>
        </authorList>
    </citation>
    <scope>NUCLEOTIDE SEQUENCE [LARGE SCALE GENOMIC DNA]</scope>
    <source>
        <strain evidence="1 2">ALL</strain>
    </source>
</reference>
<dbReference type="Proteomes" id="UP000298663">
    <property type="component" value="Unassembled WGS sequence"/>
</dbReference>
<sequence>MEFVPYNFIDDVMPLITNFSNFRHSGIWSEFALDHSKARVVLPTCQIGVNAHNVLQVIPKDTNRILKTDTKHLSCAHLTVRYKEDLDEGDEKLLDPSFLTNPSFQAIFTKATRLDLKFVGPLAPYLSLNTCVKELNVAYFLKAENLLIDPNLNLEEITLYEDGWPPCVTDYLKKAILQGKCRFLDAGYSNLSFDWDFFEDLINKWDKKPQDSKLQAMVKIQKKALKKLNKNQKAKGMMAWRLKDTSESNPYLEQHSKIIIFTVGELREHP</sequence>
<dbReference type="AlphaFoldDB" id="A0A4U5MRY9"/>
<proteinExistence type="predicted"/>
<organism evidence="1 2">
    <name type="scientific">Steinernema carpocapsae</name>
    <name type="common">Entomopathogenic nematode</name>
    <dbReference type="NCBI Taxonomy" id="34508"/>
    <lineage>
        <taxon>Eukaryota</taxon>
        <taxon>Metazoa</taxon>
        <taxon>Ecdysozoa</taxon>
        <taxon>Nematoda</taxon>
        <taxon>Chromadorea</taxon>
        <taxon>Rhabditida</taxon>
        <taxon>Tylenchina</taxon>
        <taxon>Panagrolaimomorpha</taxon>
        <taxon>Strongyloidoidea</taxon>
        <taxon>Steinernematidae</taxon>
        <taxon>Steinernema</taxon>
    </lineage>
</organism>
<keyword evidence="2" id="KW-1185">Reference proteome</keyword>
<comment type="caution">
    <text evidence="1">The sequence shown here is derived from an EMBL/GenBank/DDBJ whole genome shotgun (WGS) entry which is preliminary data.</text>
</comment>
<dbReference type="EMBL" id="AZBU02000006">
    <property type="protein sequence ID" value="TKR72477.1"/>
    <property type="molecule type" value="Genomic_DNA"/>
</dbReference>
<gene>
    <name evidence="1" type="ORF">L596_019914</name>
</gene>
<evidence type="ECO:0000313" key="1">
    <source>
        <dbReference type="EMBL" id="TKR72477.1"/>
    </source>
</evidence>
<evidence type="ECO:0000313" key="2">
    <source>
        <dbReference type="Proteomes" id="UP000298663"/>
    </source>
</evidence>
<protein>
    <submittedName>
        <fullName evidence="1">Uncharacterized protein</fullName>
    </submittedName>
</protein>
<accession>A0A4U5MRY9</accession>